<reference evidence="3 4" key="1">
    <citation type="submission" date="2021-10" db="EMBL/GenBank/DDBJ databases">
        <authorList>
            <person name="Criscuolo A."/>
        </authorList>
    </citation>
    <scope>NUCLEOTIDE SEQUENCE [LARGE SCALE GENOMIC DNA]</scope>
    <source>
        <strain evidence="4">CIP 111883</strain>
    </source>
</reference>
<comment type="caution">
    <text evidence="3">The sequence shown here is derived from an EMBL/GenBank/DDBJ whole genome shotgun (WGS) entry which is preliminary data.</text>
</comment>
<dbReference type="Pfam" id="PF06713">
    <property type="entry name" value="bPH_4"/>
    <property type="match status" value="1"/>
</dbReference>
<dbReference type="InterPro" id="IPR009589">
    <property type="entry name" value="PH_YyaB-like"/>
</dbReference>
<dbReference type="EMBL" id="CAKJTJ010000004">
    <property type="protein sequence ID" value="CAG9620388.1"/>
    <property type="molecule type" value="Genomic_DNA"/>
</dbReference>
<protein>
    <recommendedName>
        <fullName evidence="2">Uncharacterized protein YyaB-like PH domain-containing protein</fullName>
    </recommendedName>
</protein>
<sequence length="132" mass="14917">MFFSSKKDFFCSLIIWGGSAVLIAFYLAGAAATKDALLTSALILLLMWLWFGTGYKVKDGQIKVYFGPYRTTVNINEITKIEKVNNPFTAPALSMSRLSIMYGKYKTIELSPKDKEEFINVLLHENPSIKFD</sequence>
<proteinExistence type="predicted"/>
<evidence type="ECO:0000313" key="4">
    <source>
        <dbReference type="Proteomes" id="UP000789833"/>
    </source>
</evidence>
<accession>A0ABM8YKC3</accession>
<feature type="transmembrane region" description="Helical" evidence="1">
    <location>
        <begin position="36"/>
        <end position="55"/>
    </location>
</feature>
<dbReference type="RefSeq" id="WP_230500316.1">
    <property type="nucleotide sequence ID" value="NZ_CAKJTJ010000004.1"/>
</dbReference>
<gene>
    <name evidence="3" type="ORF">BACCIP111883_01156</name>
</gene>
<feature type="transmembrane region" description="Helical" evidence="1">
    <location>
        <begin position="9"/>
        <end position="30"/>
    </location>
</feature>
<keyword evidence="4" id="KW-1185">Reference proteome</keyword>
<keyword evidence="1" id="KW-0472">Membrane</keyword>
<feature type="domain" description="Uncharacterized protein YyaB-like PH" evidence="2">
    <location>
        <begin position="53"/>
        <end position="126"/>
    </location>
</feature>
<evidence type="ECO:0000259" key="2">
    <source>
        <dbReference type="Pfam" id="PF06713"/>
    </source>
</evidence>
<organism evidence="3 4">
    <name type="scientific">Sutcliffiella rhizosphaerae</name>
    <dbReference type="NCBI Taxonomy" id="2880967"/>
    <lineage>
        <taxon>Bacteria</taxon>
        <taxon>Bacillati</taxon>
        <taxon>Bacillota</taxon>
        <taxon>Bacilli</taxon>
        <taxon>Bacillales</taxon>
        <taxon>Bacillaceae</taxon>
        <taxon>Sutcliffiella</taxon>
    </lineage>
</organism>
<evidence type="ECO:0000256" key="1">
    <source>
        <dbReference type="SAM" id="Phobius"/>
    </source>
</evidence>
<keyword evidence="1" id="KW-0812">Transmembrane</keyword>
<dbReference type="Proteomes" id="UP000789833">
    <property type="component" value="Unassembled WGS sequence"/>
</dbReference>
<evidence type="ECO:0000313" key="3">
    <source>
        <dbReference type="EMBL" id="CAG9620388.1"/>
    </source>
</evidence>
<keyword evidence="1" id="KW-1133">Transmembrane helix</keyword>
<name>A0ABM8YKC3_9BACI</name>